<dbReference type="InterPro" id="IPR029062">
    <property type="entry name" value="Class_I_gatase-like"/>
</dbReference>
<dbReference type="PANTHER" id="PTHR30237">
    <property type="entry name" value="MURAMOYLTETRAPEPTIDE CARBOXYPEPTIDASE"/>
    <property type="match status" value="1"/>
</dbReference>
<dbReference type="Gene3D" id="3.50.30.60">
    <property type="entry name" value="LD-carboxypeptidase A C-terminal domain-like"/>
    <property type="match status" value="1"/>
</dbReference>
<dbReference type="InterPro" id="IPR027478">
    <property type="entry name" value="LdcA_N"/>
</dbReference>
<evidence type="ECO:0000256" key="5">
    <source>
        <dbReference type="ARBA" id="ARBA00022825"/>
    </source>
</evidence>
<dbReference type="Pfam" id="PF02016">
    <property type="entry name" value="Peptidase_S66"/>
    <property type="match status" value="1"/>
</dbReference>
<gene>
    <name evidence="9" type="ORF">FHR83_001807</name>
</gene>
<dbReference type="InterPro" id="IPR003507">
    <property type="entry name" value="S66_fam"/>
</dbReference>
<protein>
    <submittedName>
        <fullName evidence="9">Muramoyltetrapeptide carboxypeptidase</fullName>
        <ecNumber evidence="9">3.4.17.13</ecNumber>
    </submittedName>
</protein>
<sequence>MIKAGRLRDGDLVALVAPAGAVPPEQAASAERILAGWGLRTRVGRHALGRHTYLSGTDDERLSDLNEALRDPEVRGVLCLRGGYGTQRIVDRVDFGAVRADPKMVIGFSDITALHVALWCEAGLASVHGPTGGTLREVLDCPTTAAARHAVMTTEPVVVVAGSDPVVRAGRAEGVLLGGNLTLLASTAGTRHRPDLSGAILLIEEVSEEPYRVDRSITQLKRAGWFDGLAGVAVGQFTDCEPRKYPEFTVEQVLAGHLLDLGIPVLGGLPIGHGDQQTAVGLGVPAVLDAGAGTLIVEPAGR</sequence>
<dbReference type="SUPFAM" id="SSF52317">
    <property type="entry name" value="Class I glutamine amidotransferase-like"/>
    <property type="match status" value="1"/>
</dbReference>
<dbReference type="EMBL" id="JACHXF010000003">
    <property type="protein sequence ID" value="MBB3094155.1"/>
    <property type="molecule type" value="Genomic_DNA"/>
</dbReference>
<name>A0A7W5ADQ9_9ACTN</name>
<dbReference type="InterPro" id="IPR040921">
    <property type="entry name" value="Peptidase_S66C"/>
</dbReference>
<dbReference type="Gene3D" id="3.40.50.10740">
    <property type="entry name" value="Class I glutamine amidotransferase-like"/>
    <property type="match status" value="1"/>
</dbReference>
<dbReference type="AlphaFoldDB" id="A0A7W5ADQ9"/>
<dbReference type="PIRSF" id="PIRSF028757">
    <property type="entry name" value="LD-carboxypeptidase"/>
    <property type="match status" value="1"/>
</dbReference>
<dbReference type="SUPFAM" id="SSF141986">
    <property type="entry name" value="LD-carboxypeptidase A C-terminal domain-like"/>
    <property type="match status" value="1"/>
</dbReference>
<evidence type="ECO:0000259" key="7">
    <source>
        <dbReference type="Pfam" id="PF02016"/>
    </source>
</evidence>
<keyword evidence="4 9" id="KW-0378">Hydrolase</keyword>
<evidence type="ECO:0000259" key="8">
    <source>
        <dbReference type="Pfam" id="PF17676"/>
    </source>
</evidence>
<evidence type="ECO:0000256" key="2">
    <source>
        <dbReference type="ARBA" id="ARBA00022645"/>
    </source>
</evidence>
<feature type="active site" description="Charge relay system" evidence="6">
    <location>
        <position position="273"/>
    </location>
</feature>
<feature type="active site" description="Nucleophile" evidence="6">
    <location>
        <position position="109"/>
    </location>
</feature>
<proteinExistence type="inferred from homology"/>
<keyword evidence="5" id="KW-0720">Serine protease</keyword>
<evidence type="ECO:0000256" key="4">
    <source>
        <dbReference type="ARBA" id="ARBA00022801"/>
    </source>
</evidence>
<evidence type="ECO:0000256" key="6">
    <source>
        <dbReference type="PIRSR" id="PIRSR028757-1"/>
    </source>
</evidence>
<accession>A0A7W5ADQ9</accession>
<dbReference type="PANTHER" id="PTHR30237:SF2">
    <property type="entry name" value="MUREIN TETRAPEPTIDE CARBOXYPEPTIDASE"/>
    <property type="match status" value="1"/>
</dbReference>
<evidence type="ECO:0000256" key="1">
    <source>
        <dbReference type="ARBA" id="ARBA00010233"/>
    </source>
</evidence>
<reference evidence="9 10" key="1">
    <citation type="submission" date="2020-08" db="EMBL/GenBank/DDBJ databases">
        <title>Genomic Encyclopedia of Type Strains, Phase III (KMG-III): the genomes of soil and plant-associated and newly described type strains.</title>
        <authorList>
            <person name="Whitman W."/>
        </authorList>
    </citation>
    <scope>NUCLEOTIDE SEQUENCE [LARGE SCALE GENOMIC DNA]</scope>
    <source>
        <strain evidence="9 10">CECT 3287</strain>
    </source>
</reference>
<dbReference type="GO" id="GO:0106415">
    <property type="term" value="F:muramoyltetrapeptide carboxypeptidase activity"/>
    <property type="evidence" value="ECO:0007669"/>
    <property type="project" value="UniProtKB-EC"/>
</dbReference>
<evidence type="ECO:0000313" key="10">
    <source>
        <dbReference type="Proteomes" id="UP000590749"/>
    </source>
</evidence>
<dbReference type="EC" id="3.4.17.13" evidence="9"/>
<dbReference type="Proteomes" id="UP000590749">
    <property type="component" value="Unassembled WGS sequence"/>
</dbReference>
<organism evidence="9 10">
    <name type="scientific">Actinoplanes campanulatus</name>
    <dbReference type="NCBI Taxonomy" id="113559"/>
    <lineage>
        <taxon>Bacteria</taxon>
        <taxon>Bacillati</taxon>
        <taxon>Actinomycetota</taxon>
        <taxon>Actinomycetes</taxon>
        <taxon>Micromonosporales</taxon>
        <taxon>Micromonosporaceae</taxon>
        <taxon>Actinoplanes</taxon>
    </lineage>
</organism>
<comment type="similarity">
    <text evidence="1">Belongs to the peptidase S66 family.</text>
</comment>
<keyword evidence="3" id="KW-0645">Protease</keyword>
<keyword evidence="2 9" id="KW-0121">Carboxypeptidase</keyword>
<dbReference type="Pfam" id="PF17676">
    <property type="entry name" value="Peptidase_S66C"/>
    <property type="match status" value="1"/>
</dbReference>
<dbReference type="GO" id="GO:0008236">
    <property type="term" value="F:serine-type peptidase activity"/>
    <property type="evidence" value="ECO:0007669"/>
    <property type="project" value="UniProtKB-KW"/>
</dbReference>
<dbReference type="InterPro" id="IPR027461">
    <property type="entry name" value="Carboxypeptidase_A_C_sf"/>
</dbReference>
<feature type="active site" description="Charge relay system" evidence="6">
    <location>
        <position position="204"/>
    </location>
</feature>
<dbReference type="GO" id="GO:0006508">
    <property type="term" value="P:proteolysis"/>
    <property type="evidence" value="ECO:0007669"/>
    <property type="project" value="UniProtKB-KW"/>
</dbReference>
<feature type="domain" description="LD-carboxypeptidase C-terminal" evidence="8">
    <location>
        <begin position="173"/>
        <end position="287"/>
    </location>
</feature>
<evidence type="ECO:0000256" key="3">
    <source>
        <dbReference type="ARBA" id="ARBA00022670"/>
    </source>
</evidence>
<comment type="caution">
    <text evidence="9">The sequence shown here is derived from an EMBL/GenBank/DDBJ whole genome shotgun (WGS) entry which is preliminary data.</text>
</comment>
<evidence type="ECO:0000313" key="9">
    <source>
        <dbReference type="EMBL" id="MBB3094155.1"/>
    </source>
</evidence>
<feature type="domain" description="LD-carboxypeptidase N-terminal" evidence="7">
    <location>
        <begin position="13"/>
        <end position="129"/>
    </location>
</feature>
<dbReference type="InterPro" id="IPR040449">
    <property type="entry name" value="Peptidase_S66_N"/>
</dbReference>
<dbReference type="RefSeq" id="WP_183218465.1">
    <property type="nucleotide sequence ID" value="NZ_BMPW01000024.1"/>
</dbReference>
<keyword evidence="10" id="KW-1185">Reference proteome</keyword>
<dbReference type="CDD" id="cd07025">
    <property type="entry name" value="Peptidase_S66"/>
    <property type="match status" value="1"/>
</dbReference>